<gene>
    <name evidence="4" type="ORF">OPDIPICF_04657</name>
    <name evidence="5" type="ORF">OPDIPICF_04678</name>
</gene>
<evidence type="ECO:0000259" key="3">
    <source>
        <dbReference type="Pfam" id="PF22494"/>
    </source>
</evidence>
<proteinExistence type="predicted"/>
<dbReference type="EMBL" id="CACSIO010000015">
    <property type="protein sequence ID" value="CAA0113027.1"/>
    <property type="molecule type" value="Genomic_DNA"/>
</dbReference>
<dbReference type="SUPFAM" id="SSF50969">
    <property type="entry name" value="YVTN repeat-like/Quinoprotein amine dehydrogenase"/>
    <property type="match status" value="1"/>
</dbReference>
<name>A0A5S9Q6S2_9GAMM</name>
<dbReference type="InterPro" id="IPR015943">
    <property type="entry name" value="WD40/YVTN_repeat-like_dom_sf"/>
</dbReference>
<dbReference type="NCBIfam" id="NF038117">
    <property type="entry name" value="choice_anch_I"/>
    <property type="match status" value="1"/>
</dbReference>
<dbReference type="EMBL" id="CACSIO010000014">
    <property type="protein sequence ID" value="CAA0112793.1"/>
    <property type="molecule type" value="Genomic_DNA"/>
</dbReference>
<organism evidence="4 6">
    <name type="scientific">BD1-7 clade bacterium</name>
    <dbReference type="NCBI Taxonomy" id="2029982"/>
    <lineage>
        <taxon>Bacteria</taxon>
        <taxon>Pseudomonadati</taxon>
        <taxon>Pseudomonadota</taxon>
        <taxon>Gammaproteobacteria</taxon>
        <taxon>Cellvibrionales</taxon>
        <taxon>Spongiibacteraceae</taxon>
        <taxon>BD1-7 clade</taxon>
    </lineage>
</organism>
<reference evidence="4 6" key="1">
    <citation type="submission" date="2019-11" db="EMBL/GenBank/DDBJ databases">
        <authorList>
            <person name="Holert J."/>
        </authorList>
    </citation>
    <scope>NUCLEOTIDE SEQUENCE [LARGE SCALE GENOMIC DNA]</scope>
    <source>
        <strain evidence="4">SB11_3</strain>
    </source>
</reference>
<feature type="chain" id="PRO_5036150524" description="Choice-of-anchor I domain-containing protein" evidence="2">
    <location>
        <begin position="19"/>
        <end position="571"/>
    </location>
</feature>
<dbReference type="PANTHER" id="PTHR46928:SF1">
    <property type="entry name" value="MESENCHYME-SPECIFIC CELL SURFACE GLYCOPROTEIN"/>
    <property type="match status" value="1"/>
</dbReference>
<feature type="domain" description="Choice-of-anchor I" evidence="3">
    <location>
        <begin position="52"/>
        <end position="570"/>
    </location>
</feature>
<feature type="region of interest" description="Disordered" evidence="1">
    <location>
        <begin position="453"/>
        <end position="472"/>
    </location>
</feature>
<dbReference type="InterPro" id="IPR011044">
    <property type="entry name" value="Quino_amine_DH_bsu"/>
</dbReference>
<feature type="signal peptide" evidence="2">
    <location>
        <begin position="1"/>
        <end position="18"/>
    </location>
</feature>
<dbReference type="AlphaFoldDB" id="A0A5S9Q6S2"/>
<keyword evidence="6" id="KW-1185">Reference proteome</keyword>
<dbReference type="Gene3D" id="2.130.10.10">
    <property type="entry name" value="YVTN repeat-like/Quinoprotein amine dehydrogenase"/>
    <property type="match status" value="1"/>
</dbReference>
<dbReference type="Proteomes" id="UP000441399">
    <property type="component" value="Unassembled WGS sequence"/>
</dbReference>
<sequence length="571" mass="60999">MKLKTLAAAITASTLLFACSDDDDNNAEKKIIEPASMTLIGRFNEDQELDEGLSEIVTYHKTSQSILVINAKDSVIDVLDASTLTSEALANPLSGSNLTRRSTLDVSKNVAASGGINSVAVHGNLMAVAVENDDKQSNGFIAFYTLNDQGSPTFQKVVNAGALPDNVVFTHDGAYALSANEGEPSGDYSNDPEGSVTIVPIANGTAGTPQQVSLSVFNAGQPKADQGAAVRVTHPNASVAQDLEPEYIAISADNKKAYVSLQENNAIAVIDIENATAERLFNLGEKDHGIEGNGLDASNKDDAINIQTYDNVFGLYMPDTIAAYRVNDTNYIVTANEGDSREYDYSATEAECDAAGHDFDDGDCFSWVDEKSAGKLDLDETVFPDADALQENEKLGKIKAVVTEGDVDNDDKYEKVVVFGARSFSIFNADNGTRVFDSGDDFEQITKTRLGEKGFNATNDENGFDDRSDNKGPEPEALALGTVNGITYAFVGLERTGGIMMYNISNPAQSEFVEYTVNRDFDTDIETNFAAAGDLAPEGMKFVDATDSPTGNALLIVGNEVSGTTTVYEVK</sequence>
<evidence type="ECO:0000313" key="5">
    <source>
        <dbReference type="EMBL" id="CAA0113027.1"/>
    </source>
</evidence>
<dbReference type="InterPro" id="IPR052956">
    <property type="entry name" value="Mesenchyme-surface_protein"/>
</dbReference>
<dbReference type="PANTHER" id="PTHR46928">
    <property type="entry name" value="MESENCHYME-SPECIFIC CELL SURFACE GLYCOPROTEIN"/>
    <property type="match status" value="1"/>
</dbReference>
<dbReference type="InterPro" id="IPR055188">
    <property type="entry name" value="Choice_anch_I"/>
</dbReference>
<protein>
    <recommendedName>
        <fullName evidence="3">Choice-of-anchor I domain-containing protein</fullName>
    </recommendedName>
</protein>
<keyword evidence="2" id="KW-0732">Signal</keyword>
<evidence type="ECO:0000256" key="1">
    <source>
        <dbReference type="SAM" id="MobiDB-lite"/>
    </source>
</evidence>
<accession>A0A5S9Q6S2</accession>
<evidence type="ECO:0000256" key="2">
    <source>
        <dbReference type="SAM" id="SignalP"/>
    </source>
</evidence>
<dbReference type="OrthoDB" id="9803927at2"/>
<dbReference type="Pfam" id="PF22494">
    <property type="entry name" value="choice_anch_I"/>
    <property type="match status" value="1"/>
</dbReference>
<evidence type="ECO:0000313" key="4">
    <source>
        <dbReference type="EMBL" id="CAA0112793.1"/>
    </source>
</evidence>
<evidence type="ECO:0000313" key="6">
    <source>
        <dbReference type="Proteomes" id="UP000441399"/>
    </source>
</evidence>
<dbReference type="PROSITE" id="PS51257">
    <property type="entry name" value="PROKAR_LIPOPROTEIN"/>
    <property type="match status" value="1"/>
</dbReference>